<dbReference type="PANTHER" id="PTHR46558">
    <property type="entry name" value="TRACRIPTIONAL REGULATORY PROTEIN-RELATED-RELATED"/>
    <property type="match status" value="1"/>
</dbReference>
<dbReference type="InterPro" id="IPR001387">
    <property type="entry name" value="Cro/C1-type_HTH"/>
</dbReference>
<dbReference type="InterPro" id="IPR010982">
    <property type="entry name" value="Lambda_DNA-bd_dom_sf"/>
</dbReference>
<dbReference type="Pfam" id="PF01381">
    <property type="entry name" value="HTH_3"/>
    <property type="match status" value="1"/>
</dbReference>
<dbReference type="SMART" id="SM00530">
    <property type="entry name" value="HTH_XRE"/>
    <property type="match status" value="1"/>
</dbReference>
<dbReference type="EMBL" id="AZGF01000049">
    <property type="protein sequence ID" value="KRM09191.1"/>
    <property type="molecule type" value="Genomic_DNA"/>
</dbReference>
<sequence>MTQADLACATGIKYNVISEYESGRYYPSMESAIKLADYFNVSIDELIGRKELTVC</sequence>
<feature type="domain" description="HTH cro/C1-type" evidence="2">
    <location>
        <begin position="1"/>
        <end position="46"/>
    </location>
</feature>
<dbReference type="AlphaFoldDB" id="A0A0R1VU34"/>
<dbReference type="SUPFAM" id="SSF47413">
    <property type="entry name" value="lambda repressor-like DNA-binding domains"/>
    <property type="match status" value="1"/>
</dbReference>
<dbReference type="GO" id="GO:0003677">
    <property type="term" value="F:DNA binding"/>
    <property type="evidence" value="ECO:0007669"/>
    <property type="project" value="UniProtKB-KW"/>
</dbReference>
<keyword evidence="4" id="KW-1185">Reference proteome</keyword>
<name>A0A0R1VU34_9LACO</name>
<evidence type="ECO:0000259" key="2">
    <source>
        <dbReference type="PROSITE" id="PS50943"/>
    </source>
</evidence>
<evidence type="ECO:0000313" key="3">
    <source>
        <dbReference type="EMBL" id="KRM09191.1"/>
    </source>
</evidence>
<dbReference type="OrthoDB" id="9805856at2"/>
<dbReference type="Gene3D" id="1.10.260.40">
    <property type="entry name" value="lambda repressor-like DNA-binding domains"/>
    <property type="match status" value="1"/>
</dbReference>
<protein>
    <recommendedName>
        <fullName evidence="2">HTH cro/C1-type domain-containing protein</fullName>
    </recommendedName>
</protein>
<dbReference type="STRING" id="1423807.FD16_GL001909"/>
<dbReference type="PATRIC" id="fig|1423807.3.peg.1960"/>
<evidence type="ECO:0000256" key="1">
    <source>
        <dbReference type="ARBA" id="ARBA00023125"/>
    </source>
</evidence>
<proteinExistence type="predicted"/>
<dbReference type="CDD" id="cd00093">
    <property type="entry name" value="HTH_XRE"/>
    <property type="match status" value="1"/>
</dbReference>
<dbReference type="PROSITE" id="PS50943">
    <property type="entry name" value="HTH_CROC1"/>
    <property type="match status" value="1"/>
</dbReference>
<dbReference type="Proteomes" id="UP000051820">
    <property type="component" value="Unassembled WGS sequence"/>
</dbReference>
<reference evidence="3 4" key="1">
    <citation type="journal article" date="2015" name="Genome Announc.">
        <title>Expanding the biotechnology potential of lactobacilli through comparative genomics of 213 strains and associated genera.</title>
        <authorList>
            <person name="Sun Z."/>
            <person name="Harris H.M."/>
            <person name="McCann A."/>
            <person name="Guo C."/>
            <person name="Argimon S."/>
            <person name="Zhang W."/>
            <person name="Yang X."/>
            <person name="Jeffery I.B."/>
            <person name="Cooney J.C."/>
            <person name="Kagawa T.F."/>
            <person name="Liu W."/>
            <person name="Song Y."/>
            <person name="Salvetti E."/>
            <person name="Wrobel A."/>
            <person name="Rasinkangas P."/>
            <person name="Parkhill J."/>
            <person name="Rea M.C."/>
            <person name="O'Sullivan O."/>
            <person name="Ritari J."/>
            <person name="Douillard F.P."/>
            <person name="Paul Ross R."/>
            <person name="Yang R."/>
            <person name="Briner A.E."/>
            <person name="Felis G.E."/>
            <person name="de Vos W.M."/>
            <person name="Barrangou R."/>
            <person name="Klaenhammer T.R."/>
            <person name="Caufield P.W."/>
            <person name="Cui Y."/>
            <person name="Zhang H."/>
            <person name="O'Toole P.W."/>
        </authorList>
    </citation>
    <scope>NUCLEOTIDE SEQUENCE [LARGE SCALE GENOMIC DNA]</scope>
    <source>
        <strain evidence="3 4">DSM 5007</strain>
    </source>
</reference>
<comment type="caution">
    <text evidence="3">The sequence shown here is derived from an EMBL/GenBank/DDBJ whole genome shotgun (WGS) entry which is preliminary data.</text>
</comment>
<evidence type="ECO:0000313" key="4">
    <source>
        <dbReference type="Proteomes" id="UP000051820"/>
    </source>
</evidence>
<dbReference type="PANTHER" id="PTHR46558:SF11">
    <property type="entry name" value="HTH-TYPE TRANSCRIPTIONAL REGULATOR XRE"/>
    <property type="match status" value="1"/>
</dbReference>
<keyword evidence="1" id="KW-0238">DNA-binding</keyword>
<organism evidence="3 4">
    <name type="scientific">Paucilactobacillus suebicus DSM 5007 = KCTC 3549</name>
    <dbReference type="NCBI Taxonomy" id="1423807"/>
    <lineage>
        <taxon>Bacteria</taxon>
        <taxon>Bacillati</taxon>
        <taxon>Bacillota</taxon>
        <taxon>Bacilli</taxon>
        <taxon>Lactobacillales</taxon>
        <taxon>Lactobacillaceae</taxon>
        <taxon>Paucilactobacillus</taxon>
    </lineage>
</organism>
<accession>A0A0R1VU34</accession>
<gene>
    <name evidence="3" type="ORF">FD16_GL001909</name>
</gene>